<dbReference type="RefSeq" id="WP_092114365.1">
    <property type="nucleotide sequence ID" value="NZ_FNTH01000001.1"/>
</dbReference>
<proteinExistence type="predicted"/>
<organism evidence="1 2">
    <name type="scientific">Bradyrhizobium erythrophlei</name>
    <dbReference type="NCBI Taxonomy" id="1437360"/>
    <lineage>
        <taxon>Bacteria</taxon>
        <taxon>Pseudomonadati</taxon>
        <taxon>Pseudomonadota</taxon>
        <taxon>Alphaproteobacteria</taxon>
        <taxon>Hyphomicrobiales</taxon>
        <taxon>Nitrobacteraceae</taxon>
        <taxon>Bradyrhizobium</taxon>
    </lineage>
</organism>
<accession>A0A1H4NX30</accession>
<dbReference type="OrthoDB" id="8229442at2"/>
<dbReference type="Proteomes" id="UP000198992">
    <property type="component" value="Unassembled WGS sequence"/>
</dbReference>
<name>A0A1H4NX30_9BRAD</name>
<evidence type="ECO:0000313" key="1">
    <source>
        <dbReference type="EMBL" id="SEB99807.1"/>
    </source>
</evidence>
<dbReference type="AlphaFoldDB" id="A0A1H4NX30"/>
<gene>
    <name evidence="1" type="ORF">SAMN05444164_0759</name>
</gene>
<evidence type="ECO:0000313" key="2">
    <source>
        <dbReference type="Proteomes" id="UP000198992"/>
    </source>
</evidence>
<dbReference type="EMBL" id="FNTH01000001">
    <property type="protein sequence ID" value="SEB99807.1"/>
    <property type="molecule type" value="Genomic_DNA"/>
</dbReference>
<protein>
    <submittedName>
        <fullName evidence="1">Uncharacterized protein</fullName>
    </submittedName>
</protein>
<reference evidence="1 2" key="1">
    <citation type="submission" date="2016-10" db="EMBL/GenBank/DDBJ databases">
        <authorList>
            <person name="de Groot N.N."/>
        </authorList>
    </citation>
    <scope>NUCLEOTIDE SEQUENCE [LARGE SCALE GENOMIC DNA]</scope>
    <source>
        <strain evidence="1 2">MT12</strain>
    </source>
</reference>
<sequence length="134" mass="14696">MTQRVLMQGGAVAKLVVSKPGVDASVANLDQTVFDSRWSGHQFYLSGTLDSINDSVATQAFGETLPEVPFMLGYCDPSILLNPGGQYLQCEAYRGGGTDFWIYAAVTSSSITFRFKFGNQQGRLYYSLFRRIAG</sequence>